<keyword evidence="5" id="KW-1185">Reference proteome</keyword>
<dbReference type="RefSeq" id="WP_167396435.1">
    <property type="nucleotide sequence ID" value="NZ_BFAY01000011.1"/>
</dbReference>
<dbReference type="GO" id="GO:0004222">
    <property type="term" value="F:metalloendopeptidase activity"/>
    <property type="evidence" value="ECO:0007669"/>
    <property type="project" value="TreeGrafter"/>
</dbReference>
<evidence type="ECO:0000256" key="2">
    <source>
        <dbReference type="SAM" id="SignalP"/>
    </source>
</evidence>
<dbReference type="SUPFAM" id="SSF51261">
    <property type="entry name" value="Duplicated hybrid motif"/>
    <property type="match status" value="1"/>
</dbReference>
<evidence type="ECO:0000259" key="3">
    <source>
        <dbReference type="Pfam" id="PF01551"/>
    </source>
</evidence>
<sequence length="302" mass="33762">MRRSISLGIILAAFHLSTFAQNDKVINFLFPVKTDGIENKVTSVFGESRGDHFHNGMDIASTGEPVLAMAEGKILYSRFGEDDPFGEEFGTGNSVWLDHGNGTYSSYYHLKDGRLPGLLEERLVAGGEKIAYTGNTGHSSGAHLHFVLLKDFGKTIQDPMKVLPIVEDETPPVIGNLLIHQDEYKYSQVNDGDNINISRAFPVTVGIQDAGKKSGQRRGVSQIQVSLNGQLLKKASFSNLHYEKGEWKNAEGFPFSDLYFKDQYLVGNLDFRNGENVIKVIAWDFRQNLTEKTFTFYVSRIR</sequence>
<dbReference type="InterPro" id="IPR050570">
    <property type="entry name" value="Cell_wall_metabolism_enzyme"/>
</dbReference>
<evidence type="ECO:0000313" key="5">
    <source>
        <dbReference type="Proteomes" id="UP000245076"/>
    </source>
</evidence>
<dbReference type="Pfam" id="PF01551">
    <property type="entry name" value="Peptidase_M23"/>
    <property type="match status" value="1"/>
</dbReference>
<organism evidence="4 5">
    <name type="scientific">Leptospira johnsonii</name>
    <dbReference type="NCBI Taxonomy" id="1917820"/>
    <lineage>
        <taxon>Bacteria</taxon>
        <taxon>Pseudomonadati</taxon>
        <taxon>Spirochaetota</taxon>
        <taxon>Spirochaetia</taxon>
        <taxon>Leptospirales</taxon>
        <taxon>Leptospiraceae</taxon>
        <taxon>Leptospira</taxon>
    </lineage>
</organism>
<feature type="chain" id="PRO_5015202938" evidence="2">
    <location>
        <begin position="21"/>
        <end position="302"/>
    </location>
</feature>
<dbReference type="Proteomes" id="UP000245076">
    <property type="component" value="Unassembled WGS sequence"/>
</dbReference>
<dbReference type="Gene3D" id="2.70.70.10">
    <property type="entry name" value="Glucose Permease (Domain IIA)"/>
    <property type="match status" value="1"/>
</dbReference>
<dbReference type="AlphaFoldDB" id="A0A2P2D4C5"/>
<comment type="caution">
    <text evidence="4">The sequence shown here is derived from an EMBL/GenBank/DDBJ whole genome shotgun (WGS) entry which is preliminary data.</text>
</comment>
<accession>A0A2P2D4C5</accession>
<dbReference type="EMBL" id="BFAY01000011">
    <property type="protein sequence ID" value="GBF39500.1"/>
    <property type="molecule type" value="Genomic_DNA"/>
</dbReference>
<evidence type="ECO:0000256" key="1">
    <source>
        <dbReference type="ARBA" id="ARBA00022729"/>
    </source>
</evidence>
<reference evidence="4 5" key="1">
    <citation type="submission" date="2018-02" db="EMBL/GenBank/DDBJ databases">
        <title>Novel Leptospira species isolated from soil and water in Japan.</title>
        <authorList>
            <person name="Nakao R."/>
            <person name="Masuzawa T."/>
        </authorList>
    </citation>
    <scope>NUCLEOTIDE SEQUENCE [LARGE SCALE GENOMIC DNA]</scope>
    <source>
        <strain evidence="4 5">E8</strain>
    </source>
</reference>
<proteinExistence type="predicted"/>
<dbReference type="PANTHER" id="PTHR21666:SF289">
    <property type="entry name" value="L-ALA--D-GLU ENDOPEPTIDASE"/>
    <property type="match status" value="1"/>
</dbReference>
<keyword evidence="1 2" id="KW-0732">Signal</keyword>
<feature type="domain" description="M23ase beta-sheet core" evidence="3">
    <location>
        <begin position="53"/>
        <end position="150"/>
    </location>
</feature>
<name>A0A2P2D4C5_9LEPT</name>
<feature type="signal peptide" evidence="2">
    <location>
        <begin position="1"/>
        <end position="20"/>
    </location>
</feature>
<protein>
    <submittedName>
        <fullName evidence="4">Peptidase, M23 family</fullName>
    </submittedName>
</protein>
<evidence type="ECO:0000313" key="4">
    <source>
        <dbReference type="EMBL" id="GBF39500.1"/>
    </source>
</evidence>
<dbReference type="InterPro" id="IPR016047">
    <property type="entry name" value="M23ase_b-sheet_dom"/>
</dbReference>
<gene>
    <name evidence="4" type="ORF">LPTSP1_25020</name>
</gene>
<dbReference type="PANTHER" id="PTHR21666">
    <property type="entry name" value="PEPTIDASE-RELATED"/>
    <property type="match status" value="1"/>
</dbReference>
<dbReference type="InterPro" id="IPR011055">
    <property type="entry name" value="Dup_hybrid_motif"/>
</dbReference>
<dbReference type="CDD" id="cd12797">
    <property type="entry name" value="M23_peptidase"/>
    <property type="match status" value="1"/>
</dbReference>